<evidence type="ECO:0000256" key="2">
    <source>
        <dbReference type="PIRSR" id="PIRSR602401-1"/>
    </source>
</evidence>
<keyword evidence="6" id="KW-1185">Reference proteome</keyword>
<comment type="cofactor">
    <cofactor evidence="2">
        <name>heme</name>
        <dbReference type="ChEBI" id="CHEBI:30413"/>
    </cofactor>
</comment>
<keyword evidence="4" id="KW-0812">Transmembrane</keyword>
<dbReference type="Gene3D" id="1.10.630.10">
    <property type="entry name" value="Cytochrome P450"/>
    <property type="match status" value="1"/>
</dbReference>
<sequence length="477" mass="54210">MLDFVIFAITFVVLLLGAVIYLYPGSGKFSTTIPGMDPADPRDGNLPDIAKAGSLHEFLSLLHERYGKIAHFWMGPRLVVSIASAELFKQHVKVFDRPPELFRLFEPLIGSSSMQYANGADGRARRKLYDASYGHGIVMNNYLGIFNKLGKEISAKWNTMLDEQHIPLCQHMFAFAIKSITITSFGEFFQNDEQVLEFRKAYDTCWHEMERRLAGADPKPDSLEEKRFNKALNMMHSTIKKMVKLRRDNPPKSEDDHIFLDSLLEAGTPESQILNDSITFLVGGFHTSGLFLTWVFYFLASHQDVQTKAYTEILKVLGPNGKVTAENIKELTYGRQVLDETLRCSVLAPWAARYQDMDVELGGHTIPAKTPVIHALGVSLQDEETWPEPNKFDPDRFSPENSKSRPDMAFQPFGFAGKRKCPGYRFAYVEVQVLVAEILRKFRIRMVEGQVVTPVYGLVTRPEEEIWVTVEKRGNEE</sequence>
<dbReference type="InterPro" id="IPR052666">
    <property type="entry name" value="CYP450_20A1-like"/>
</dbReference>
<dbReference type="GO" id="GO:0004497">
    <property type="term" value="F:monooxygenase activity"/>
    <property type="evidence" value="ECO:0007669"/>
    <property type="project" value="InterPro"/>
</dbReference>
<accession>A0A8J1XRM4</accession>
<dbReference type="InterPro" id="IPR001128">
    <property type="entry name" value="Cyt_P450"/>
</dbReference>
<feature type="compositionally biased region" description="Basic and acidic residues" evidence="3">
    <location>
        <begin position="390"/>
        <end position="404"/>
    </location>
</feature>
<protein>
    <submittedName>
        <fullName evidence="5">Uncharacterized protein</fullName>
    </submittedName>
</protein>
<reference evidence="5" key="1">
    <citation type="submission" date="2022-03" db="EMBL/GenBank/DDBJ databases">
        <authorList>
            <person name="Martin C."/>
        </authorList>
    </citation>
    <scope>NUCLEOTIDE SEQUENCE</scope>
</reference>
<evidence type="ECO:0000313" key="6">
    <source>
        <dbReference type="Proteomes" id="UP000749559"/>
    </source>
</evidence>
<dbReference type="Pfam" id="PF00067">
    <property type="entry name" value="p450"/>
    <property type="match status" value="1"/>
</dbReference>
<evidence type="ECO:0000256" key="3">
    <source>
        <dbReference type="SAM" id="MobiDB-lite"/>
    </source>
</evidence>
<proteinExistence type="inferred from homology"/>
<dbReference type="SUPFAM" id="SSF48264">
    <property type="entry name" value="Cytochrome P450"/>
    <property type="match status" value="1"/>
</dbReference>
<name>A0A8J1XRM4_OWEFU</name>
<dbReference type="GO" id="GO:0005506">
    <property type="term" value="F:iron ion binding"/>
    <property type="evidence" value="ECO:0007669"/>
    <property type="project" value="InterPro"/>
</dbReference>
<dbReference type="GO" id="GO:0020037">
    <property type="term" value="F:heme binding"/>
    <property type="evidence" value="ECO:0007669"/>
    <property type="project" value="InterPro"/>
</dbReference>
<dbReference type="Proteomes" id="UP000749559">
    <property type="component" value="Unassembled WGS sequence"/>
</dbReference>
<evidence type="ECO:0000256" key="1">
    <source>
        <dbReference type="ARBA" id="ARBA00010617"/>
    </source>
</evidence>
<dbReference type="InterPro" id="IPR036396">
    <property type="entry name" value="Cyt_P450_sf"/>
</dbReference>
<keyword evidence="4" id="KW-1133">Transmembrane helix</keyword>
<keyword evidence="2" id="KW-0408">Iron</keyword>
<dbReference type="PANTHER" id="PTHR24280:SF4">
    <property type="entry name" value="CYTOCHROME P450 20A1"/>
    <property type="match status" value="1"/>
</dbReference>
<dbReference type="PRINTS" id="PR00463">
    <property type="entry name" value="EP450I"/>
</dbReference>
<comment type="similarity">
    <text evidence="1">Belongs to the cytochrome P450 family.</text>
</comment>
<feature type="binding site" description="axial binding residue" evidence="2">
    <location>
        <position position="421"/>
    </location>
    <ligand>
        <name>heme</name>
        <dbReference type="ChEBI" id="CHEBI:30413"/>
    </ligand>
    <ligandPart>
        <name>Fe</name>
        <dbReference type="ChEBI" id="CHEBI:18248"/>
    </ligandPart>
</feature>
<gene>
    <name evidence="5" type="ORF">OFUS_LOCUS14670</name>
</gene>
<feature type="region of interest" description="Disordered" evidence="3">
    <location>
        <begin position="384"/>
        <end position="404"/>
    </location>
</feature>
<dbReference type="AlphaFoldDB" id="A0A8J1XRM4"/>
<organism evidence="5 6">
    <name type="scientific">Owenia fusiformis</name>
    <name type="common">Polychaete worm</name>
    <dbReference type="NCBI Taxonomy" id="6347"/>
    <lineage>
        <taxon>Eukaryota</taxon>
        <taxon>Metazoa</taxon>
        <taxon>Spiralia</taxon>
        <taxon>Lophotrochozoa</taxon>
        <taxon>Annelida</taxon>
        <taxon>Polychaeta</taxon>
        <taxon>Sedentaria</taxon>
        <taxon>Canalipalpata</taxon>
        <taxon>Sabellida</taxon>
        <taxon>Oweniida</taxon>
        <taxon>Oweniidae</taxon>
        <taxon>Owenia</taxon>
    </lineage>
</organism>
<keyword evidence="2" id="KW-0349">Heme</keyword>
<dbReference type="PANTHER" id="PTHR24280">
    <property type="entry name" value="CYTOCHROME P450 20A1"/>
    <property type="match status" value="1"/>
</dbReference>
<dbReference type="EMBL" id="CAIIXF020000007">
    <property type="protein sequence ID" value="CAH1789284.1"/>
    <property type="molecule type" value="Genomic_DNA"/>
</dbReference>
<feature type="transmembrane region" description="Helical" evidence="4">
    <location>
        <begin position="6"/>
        <end position="23"/>
    </location>
</feature>
<dbReference type="InterPro" id="IPR002401">
    <property type="entry name" value="Cyt_P450_E_grp-I"/>
</dbReference>
<dbReference type="OrthoDB" id="1470350at2759"/>
<comment type="caution">
    <text evidence="5">The sequence shown here is derived from an EMBL/GenBank/DDBJ whole genome shotgun (WGS) entry which is preliminary data.</text>
</comment>
<keyword evidence="4" id="KW-0472">Membrane</keyword>
<dbReference type="GO" id="GO:0016705">
    <property type="term" value="F:oxidoreductase activity, acting on paired donors, with incorporation or reduction of molecular oxygen"/>
    <property type="evidence" value="ECO:0007669"/>
    <property type="project" value="InterPro"/>
</dbReference>
<evidence type="ECO:0000256" key="4">
    <source>
        <dbReference type="SAM" id="Phobius"/>
    </source>
</evidence>
<keyword evidence="2" id="KW-0479">Metal-binding</keyword>
<evidence type="ECO:0000313" key="5">
    <source>
        <dbReference type="EMBL" id="CAH1789284.1"/>
    </source>
</evidence>
<dbReference type="GO" id="GO:0016020">
    <property type="term" value="C:membrane"/>
    <property type="evidence" value="ECO:0007669"/>
    <property type="project" value="TreeGrafter"/>
</dbReference>